<evidence type="ECO:0000256" key="1">
    <source>
        <dbReference type="SAM" id="MobiDB-lite"/>
    </source>
</evidence>
<sequence length="682" mass="78038">MDDTNSSESEAVNSQISDRDDASYVPPPCKKSALENLNLSLEAMPGVSPINFGKRNSFGQAKLVTEAVTDFKEKVFHSFEEVGVPIHKNVYDVKTLEKNSTDLLQLMHMLKTRIQGQSKTEQTSLLTMCPPSWTIHECAEFFEVSKNMIRSSRKKLKDSGIVLPIPTVNQGKKLSAKIKSKVTAFFYDDTVSRCCPGSRDVLSVKNEITGRRQRMQKRYLLSNMAELFQLYKENNPKDKIGKSRFFSLRPTECISQNTKAIGVPSIKTLLSLLTCDILQKDCAYRRCDKCLNKKTDLTKYIHGIISDTDRDVIKYKKWLTTDGAHFVSEEKTAQDFVEYIVTEIENLARHHYLSKKQHLFFEETRRNLKGEIIVWGDFSENYSPITQDAIQSDHWSHKQVTIHPYMVYMKVHGVDFSFPYCIISDSTNHNTNTVFTFQMILLQNIIAATNHGRDAEWNFFATAHGKGPCDGVGGTTKRLAKLASLQGSTILSAKEMFEFSFPSLNVEYLLVTESEIDAAIEKFGLEVRNDKTTTIHGTQKAHRFIPRENKIIAFETSYDMKPLLVKEIELETRQLIQIDEASENDWILSAYDQNWYIAKIEEVKMEEEEVLVAFYKGSSRTRGTSFVPELSGGKQVKCWLPFGHILKKLSSPVWHNRVRSFQVSLEVQLEYDEALNSFCYYN</sequence>
<feature type="compositionally biased region" description="Polar residues" evidence="1">
    <location>
        <begin position="1"/>
        <end position="16"/>
    </location>
</feature>
<protein>
    <submittedName>
        <fullName evidence="2">Uncharacterized protein</fullName>
    </submittedName>
</protein>
<reference evidence="2 3" key="1">
    <citation type="submission" date="2015-12" db="EMBL/GenBank/DDBJ databases">
        <title>The genome of Folsomia candida.</title>
        <authorList>
            <person name="Faddeeva A."/>
            <person name="Derks M.F."/>
            <person name="Anvar Y."/>
            <person name="Smit S."/>
            <person name="Van Straalen N."/>
            <person name="Roelofs D."/>
        </authorList>
    </citation>
    <scope>NUCLEOTIDE SEQUENCE [LARGE SCALE GENOMIC DNA]</scope>
    <source>
        <strain evidence="2 3">VU population</strain>
        <tissue evidence="2">Whole body</tissue>
    </source>
</reference>
<dbReference type="EMBL" id="LNIX01000036">
    <property type="protein sequence ID" value="OXA39924.1"/>
    <property type="molecule type" value="Genomic_DNA"/>
</dbReference>
<organism evidence="2 3">
    <name type="scientific">Folsomia candida</name>
    <name type="common">Springtail</name>
    <dbReference type="NCBI Taxonomy" id="158441"/>
    <lineage>
        <taxon>Eukaryota</taxon>
        <taxon>Metazoa</taxon>
        <taxon>Ecdysozoa</taxon>
        <taxon>Arthropoda</taxon>
        <taxon>Hexapoda</taxon>
        <taxon>Collembola</taxon>
        <taxon>Entomobryomorpha</taxon>
        <taxon>Isotomoidea</taxon>
        <taxon>Isotomidae</taxon>
        <taxon>Proisotominae</taxon>
        <taxon>Folsomia</taxon>
    </lineage>
</organism>
<dbReference type="PANTHER" id="PTHR46601:SF1">
    <property type="entry name" value="ADF-H DOMAIN-CONTAINING PROTEIN"/>
    <property type="match status" value="1"/>
</dbReference>
<dbReference type="PANTHER" id="PTHR46601">
    <property type="entry name" value="ULP_PROTEASE DOMAIN-CONTAINING PROTEIN"/>
    <property type="match status" value="1"/>
</dbReference>
<accession>A0A226D4X3</accession>
<feature type="region of interest" description="Disordered" evidence="1">
    <location>
        <begin position="1"/>
        <end position="27"/>
    </location>
</feature>
<evidence type="ECO:0000313" key="3">
    <source>
        <dbReference type="Proteomes" id="UP000198287"/>
    </source>
</evidence>
<evidence type="ECO:0000313" key="2">
    <source>
        <dbReference type="EMBL" id="OXA39924.1"/>
    </source>
</evidence>
<dbReference type="Proteomes" id="UP000198287">
    <property type="component" value="Unassembled WGS sequence"/>
</dbReference>
<name>A0A226D4X3_FOLCA</name>
<comment type="caution">
    <text evidence="2">The sequence shown here is derived from an EMBL/GenBank/DDBJ whole genome shotgun (WGS) entry which is preliminary data.</text>
</comment>
<gene>
    <name evidence="2" type="ORF">Fcan01_25249</name>
</gene>
<dbReference type="AlphaFoldDB" id="A0A226D4X3"/>
<proteinExistence type="predicted"/>
<keyword evidence="3" id="KW-1185">Reference proteome</keyword>